<dbReference type="InterPro" id="IPR044730">
    <property type="entry name" value="RNase_H-like_dom_plant"/>
</dbReference>
<organism evidence="1 2">
    <name type="scientific">Prunus persica</name>
    <name type="common">Peach</name>
    <name type="synonym">Amygdalus persica</name>
    <dbReference type="NCBI Taxonomy" id="3760"/>
    <lineage>
        <taxon>Eukaryota</taxon>
        <taxon>Viridiplantae</taxon>
        <taxon>Streptophyta</taxon>
        <taxon>Embryophyta</taxon>
        <taxon>Tracheophyta</taxon>
        <taxon>Spermatophyta</taxon>
        <taxon>Magnoliopsida</taxon>
        <taxon>eudicotyledons</taxon>
        <taxon>Gunneridae</taxon>
        <taxon>Pentapetalae</taxon>
        <taxon>rosids</taxon>
        <taxon>fabids</taxon>
        <taxon>Rosales</taxon>
        <taxon>Rosaceae</taxon>
        <taxon>Amygdaloideae</taxon>
        <taxon>Amygdaleae</taxon>
        <taxon>Prunus</taxon>
    </lineage>
</organism>
<dbReference type="InterPro" id="IPR053151">
    <property type="entry name" value="RNase_H-like"/>
</dbReference>
<sequence>MATDSFAMSMLPLGVGWEHKGRLNLRGCSKIGALQNRKSCAMGFSVNLGYGSVIEVELWGIFWGLSMAWDADFRTVEIECDSTSAVALLKSPIDWCCYVKHIFREQNCAADALTVKCYDFDPGLHVFLEAPAFLSDVLAANVRGAVRPRLVSV</sequence>
<dbReference type="CDD" id="cd06222">
    <property type="entry name" value="RNase_H_like"/>
    <property type="match status" value="1"/>
</dbReference>
<keyword evidence="2" id="KW-1185">Reference proteome</keyword>
<reference evidence="1 2" key="1">
    <citation type="journal article" date="2013" name="Nat. Genet.">
        <title>The high-quality draft genome of peach (Prunus persica) identifies unique patterns of genetic diversity, domestication and genome evolution.</title>
        <authorList>
            <consortium name="International Peach Genome Initiative"/>
            <person name="Verde I."/>
            <person name="Abbott A.G."/>
            <person name="Scalabrin S."/>
            <person name="Jung S."/>
            <person name="Shu S."/>
            <person name="Marroni F."/>
            <person name="Zhebentyayeva T."/>
            <person name="Dettori M.T."/>
            <person name="Grimwood J."/>
            <person name="Cattonaro F."/>
            <person name="Zuccolo A."/>
            <person name="Rossini L."/>
            <person name="Jenkins J."/>
            <person name="Vendramin E."/>
            <person name="Meisel L.A."/>
            <person name="Decroocq V."/>
            <person name="Sosinski B."/>
            <person name="Prochnik S."/>
            <person name="Mitros T."/>
            <person name="Policriti A."/>
            <person name="Cipriani G."/>
            <person name="Dondini L."/>
            <person name="Ficklin S."/>
            <person name="Goodstein D.M."/>
            <person name="Xuan P."/>
            <person name="Del Fabbro C."/>
            <person name="Aramini V."/>
            <person name="Copetti D."/>
            <person name="Gonzalez S."/>
            <person name="Horner D.S."/>
            <person name="Falchi R."/>
            <person name="Lucas S."/>
            <person name="Mica E."/>
            <person name="Maldonado J."/>
            <person name="Lazzari B."/>
            <person name="Bielenberg D."/>
            <person name="Pirona R."/>
            <person name="Miculan M."/>
            <person name="Barakat A."/>
            <person name="Testolin R."/>
            <person name="Stella A."/>
            <person name="Tartarini S."/>
            <person name="Tonutti P."/>
            <person name="Arus P."/>
            <person name="Orellana A."/>
            <person name="Wells C."/>
            <person name="Main D."/>
            <person name="Vizzotto G."/>
            <person name="Silva H."/>
            <person name="Salamini F."/>
            <person name="Schmutz J."/>
            <person name="Morgante M."/>
            <person name="Rokhsar D.S."/>
        </authorList>
    </citation>
    <scope>NUCLEOTIDE SEQUENCE [LARGE SCALE GENOMIC DNA]</scope>
    <source>
        <strain evidence="2">cv. Nemared</strain>
    </source>
</reference>
<dbReference type="InterPro" id="IPR002156">
    <property type="entry name" value="RNaseH_domain"/>
</dbReference>
<name>M5Y1I8_PRUPE</name>
<proteinExistence type="predicted"/>
<dbReference type="Gramene" id="ONI27641">
    <property type="protein sequence ID" value="ONI27641"/>
    <property type="gene ID" value="PRUPE_1G097800"/>
</dbReference>
<dbReference type="GO" id="GO:0003676">
    <property type="term" value="F:nucleic acid binding"/>
    <property type="evidence" value="ECO:0007669"/>
    <property type="project" value="InterPro"/>
</dbReference>
<dbReference type="SUPFAM" id="SSF53098">
    <property type="entry name" value="Ribonuclease H-like"/>
    <property type="match status" value="1"/>
</dbReference>
<evidence type="ECO:0000313" key="1">
    <source>
        <dbReference type="EMBL" id="ONI27641.1"/>
    </source>
</evidence>
<dbReference type="Proteomes" id="UP000006882">
    <property type="component" value="Chromosome G1"/>
</dbReference>
<evidence type="ECO:0000313" key="2">
    <source>
        <dbReference type="Proteomes" id="UP000006882"/>
    </source>
</evidence>
<dbReference type="Pfam" id="PF13456">
    <property type="entry name" value="RVT_3"/>
    <property type="match status" value="1"/>
</dbReference>
<dbReference type="GO" id="GO:0004523">
    <property type="term" value="F:RNA-DNA hybrid ribonuclease activity"/>
    <property type="evidence" value="ECO:0007669"/>
    <property type="project" value="InterPro"/>
</dbReference>
<dbReference type="PANTHER" id="PTHR47723">
    <property type="entry name" value="OS05G0353850 PROTEIN"/>
    <property type="match status" value="1"/>
</dbReference>
<dbReference type="HOGENOM" id="CLU_091516_3_0_1"/>
<dbReference type="AlphaFoldDB" id="M5Y1I8"/>
<gene>
    <name evidence="1" type="ORF">PRUPE_1G097800</name>
</gene>
<dbReference type="InterPro" id="IPR012337">
    <property type="entry name" value="RNaseH-like_sf"/>
</dbReference>
<dbReference type="EMBL" id="CM007651">
    <property type="protein sequence ID" value="ONI27641.1"/>
    <property type="molecule type" value="Genomic_DNA"/>
</dbReference>
<dbReference type="PANTHER" id="PTHR47723:SF19">
    <property type="entry name" value="POLYNUCLEOTIDYL TRANSFERASE, RIBONUCLEASE H-LIKE SUPERFAMILY PROTEIN"/>
    <property type="match status" value="1"/>
</dbReference>
<accession>M5Y1I8</accession>
<protein>
    <submittedName>
        <fullName evidence="1">Uncharacterized protein</fullName>
    </submittedName>
</protein>
<dbReference type="eggNOG" id="KOG1075">
    <property type="taxonomic scope" value="Eukaryota"/>
</dbReference>